<dbReference type="InterPro" id="IPR052836">
    <property type="entry name" value="PRRT_domain-containing"/>
</dbReference>
<organism evidence="10 11">
    <name type="scientific">Hypsibius exemplaris</name>
    <name type="common">Freshwater tardigrade</name>
    <dbReference type="NCBI Taxonomy" id="2072580"/>
    <lineage>
        <taxon>Eukaryota</taxon>
        <taxon>Metazoa</taxon>
        <taxon>Ecdysozoa</taxon>
        <taxon>Tardigrada</taxon>
        <taxon>Eutardigrada</taxon>
        <taxon>Parachela</taxon>
        <taxon>Hypsibioidea</taxon>
        <taxon>Hypsibiidae</taxon>
        <taxon>Hypsibius</taxon>
    </lineage>
</organism>
<evidence type="ECO:0000256" key="3">
    <source>
        <dbReference type="ARBA" id="ARBA00022692"/>
    </source>
</evidence>
<evidence type="ECO:0000313" key="10">
    <source>
        <dbReference type="EMBL" id="OQV21385.1"/>
    </source>
</evidence>
<feature type="region of interest" description="Disordered" evidence="7">
    <location>
        <begin position="230"/>
        <end position="257"/>
    </location>
</feature>
<proteinExistence type="predicted"/>
<feature type="transmembrane region" description="Helical" evidence="8">
    <location>
        <begin position="31"/>
        <end position="54"/>
    </location>
</feature>
<feature type="region of interest" description="Disordered" evidence="7">
    <location>
        <begin position="370"/>
        <end position="404"/>
    </location>
</feature>
<dbReference type="Proteomes" id="UP000192578">
    <property type="component" value="Unassembled WGS sequence"/>
</dbReference>
<keyword evidence="4" id="KW-0732">Signal</keyword>
<feature type="domain" description="Proline-rich transmembrane protein 3/4" evidence="9">
    <location>
        <begin position="32"/>
        <end position="186"/>
    </location>
</feature>
<feature type="compositionally biased region" description="Polar residues" evidence="7">
    <location>
        <begin position="441"/>
        <end position="454"/>
    </location>
</feature>
<evidence type="ECO:0000256" key="5">
    <source>
        <dbReference type="ARBA" id="ARBA00022989"/>
    </source>
</evidence>
<dbReference type="EMBL" id="MTYJ01000023">
    <property type="protein sequence ID" value="OQV21385.1"/>
    <property type="molecule type" value="Genomic_DNA"/>
</dbReference>
<evidence type="ECO:0000256" key="1">
    <source>
        <dbReference type="ARBA" id="ARBA00004141"/>
    </source>
</evidence>
<keyword evidence="5 8" id="KW-1133">Transmembrane helix</keyword>
<feature type="transmembrane region" description="Helical" evidence="8">
    <location>
        <begin position="135"/>
        <end position="156"/>
    </location>
</feature>
<evidence type="ECO:0000256" key="2">
    <source>
        <dbReference type="ARBA" id="ARBA00022553"/>
    </source>
</evidence>
<accession>A0A1W0X1N3</accession>
<evidence type="ECO:0000256" key="4">
    <source>
        <dbReference type="ARBA" id="ARBA00022729"/>
    </source>
</evidence>
<dbReference type="InterPro" id="IPR059081">
    <property type="entry name" value="PRRT3-4"/>
</dbReference>
<feature type="transmembrane region" description="Helical" evidence="8">
    <location>
        <begin position="487"/>
        <end position="505"/>
    </location>
</feature>
<dbReference type="AlphaFoldDB" id="A0A1W0X1N3"/>
<evidence type="ECO:0000256" key="8">
    <source>
        <dbReference type="SAM" id="Phobius"/>
    </source>
</evidence>
<protein>
    <recommendedName>
        <fullName evidence="9">Proline-rich transmembrane protein 3/4 domain-containing protein</fullName>
    </recommendedName>
</protein>
<feature type="compositionally biased region" description="Polar residues" evidence="7">
    <location>
        <begin position="374"/>
        <end position="384"/>
    </location>
</feature>
<comment type="caution">
    <text evidence="10">The sequence shown here is derived from an EMBL/GenBank/DDBJ whole genome shotgun (WGS) entry which is preliminary data.</text>
</comment>
<gene>
    <name evidence="10" type="ORF">BV898_04594</name>
</gene>
<dbReference type="Pfam" id="PF25987">
    <property type="entry name" value="PRRT3"/>
    <property type="match status" value="1"/>
</dbReference>
<evidence type="ECO:0000313" key="11">
    <source>
        <dbReference type="Proteomes" id="UP000192578"/>
    </source>
</evidence>
<feature type="transmembrane region" description="Helical" evidence="8">
    <location>
        <begin position="534"/>
        <end position="553"/>
    </location>
</feature>
<reference evidence="11" key="1">
    <citation type="submission" date="2017-01" db="EMBL/GenBank/DDBJ databases">
        <title>Comparative genomics of anhydrobiosis in the tardigrade Hypsibius dujardini.</title>
        <authorList>
            <person name="Yoshida Y."/>
            <person name="Koutsovoulos G."/>
            <person name="Laetsch D."/>
            <person name="Stevens L."/>
            <person name="Kumar S."/>
            <person name="Horikawa D."/>
            <person name="Ishino K."/>
            <person name="Komine S."/>
            <person name="Tomita M."/>
            <person name="Blaxter M."/>
            <person name="Arakawa K."/>
        </authorList>
    </citation>
    <scope>NUCLEOTIDE SEQUENCE [LARGE SCALE GENOMIC DNA]</scope>
    <source>
        <strain evidence="11">Z151</strain>
    </source>
</reference>
<keyword evidence="2" id="KW-0597">Phosphoprotein</keyword>
<keyword evidence="6 8" id="KW-0472">Membrane</keyword>
<feature type="region of interest" description="Disordered" evidence="7">
    <location>
        <begin position="425"/>
        <end position="464"/>
    </location>
</feature>
<feature type="transmembrane region" description="Helical" evidence="8">
    <location>
        <begin position="66"/>
        <end position="87"/>
    </location>
</feature>
<feature type="transmembrane region" description="Helical" evidence="8">
    <location>
        <begin position="99"/>
        <end position="123"/>
    </location>
</feature>
<name>A0A1W0X1N3_HYPEX</name>
<dbReference type="PANTHER" id="PTHR35578">
    <property type="entry name" value="PROLINE-RICH TRANSMEMBRANE PROTEIN 4-RELATED"/>
    <property type="match status" value="1"/>
</dbReference>
<evidence type="ECO:0000256" key="6">
    <source>
        <dbReference type="ARBA" id="ARBA00023136"/>
    </source>
</evidence>
<comment type="subcellular location">
    <subcellularLocation>
        <location evidence="1">Membrane</location>
        <topology evidence="1">Multi-pass membrane protein</topology>
    </subcellularLocation>
</comment>
<feature type="transmembrane region" description="Helical" evidence="8">
    <location>
        <begin position="162"/>
        <end position="183"/>
    </location>
</feature>
<evidence type="ECO:0000259" key="9">
    <source>
        <dbReference type="Pfam" id="PF25987"/>
    </source>
</evidence>
<dbReference type="PANTHER" id="PTHR35578:SF6">
    <property type="entry name" value="PROLINE-RICH TRANSMEMBRANE PROTEIN 4"/>
    <property type="match status" value="1"/>
</dbReference>
<keyword evidence="3 8" id="KW-0812">Transmembrane</keyword>
<feature type="region of interest" description="Disordered" evidence="7">
    <location>
        <begin position="308"/>
        <end position="336"/>
    </location>
</feature>
<sequence>MTVVSGHVTTAVGPATQLLNPIPFYTDFHSFWYFHIYMLSFAYFSVSFACFFTAINIKSQYPLQNLILIATVFIIFTGMFRTGFLMLDPYGAYNRLPASLLAFLYALGFPCITTTVAMTIFSIAQHCLKTEPKSFIWLIILFHFCVSITAEIIAVNEVTWRLFLQTVTAIFMIWSLSLLLLFANIRKSLHEIDSPPALPSAASSVPPVKAKPAHHVIAPQKKRVKKKFSESSAQTSFIQRRPTPKAKSKSCGTINGDPMSGSGILTIPSSSVVSLDSLESWDQFSLPGSPRGSLPVLLARPMSLPSVAHASGRRPFWSPRFATDRRTPKKKKDSLRLSSSYVNSIHHHNQQQQQQHNIRKFRVLNWRPLRKPSESQSGNSTSDNAADRETTSGGGGEDPTSDQVIHKDQDSTLINYFTSGLGRGLGGGSAERHSLTGNGGQQQRQMSSNESHASNPAVVRRNSTAATAATTKSLISARLWNFIRAHYCLLLLYLPYCGMYLYSVFKYPVDIEMQTRTTAWDWFVFQSSVRTMELMVLVCLAYIVAHVSALDSCNLRQRELLRI</sequence>
<dbReference type="OrthoDB" id="10066605at2759"/>
<keyword evidence="11" id="KW-1185">Reference proteome</keyword>
<evidence type="ECO:0000256" key="7">
    <source>
        <dbReference type="SAM" id="MobiDB-lite"/>
    </source>
</evidence>